<dbReference type="EMBL" id="LODT01000011">
    <property type="protein sequence ID" value="KYR01013.1"/>
    <property type="molecule type" value="Genomic_DNA"/>
</dbReference>
<name>A0A152A421_TIELA</name>
<keyword evidence="2" id="KW-0496">Mitochondrion</keyword>
<dbReference type="GO" id="GO:0005739">
    <property type="term" value="C:mitochondrion"/>
    <property type="evidence" value="ECO:0007669"/>
    <property type="project" value="UniProtKB-SubCell"/>
</dbReference>
<accession>A0A152A421</accession>
<dbReference type="InParanoid" id="A0A152A421"/>
<protein>
    <recommendedName>
        <fullName evidence="5">Restriction endonuclease type IV Mrr domain-containing protein</fullName>
    </recommendedName>
</protein>
<evidence type="ECO:0000313" key="4">
    <source>
        <dbReference type="Proteomes" id="UP000076078"/>
    </source>
</evidence>
<comment type="caution">
    <text evidence="3">The sequence shown here is derived from an EMBL/GenBank/DDBJ whole genome shotgun (WGS) entry which is preliminary data.</text>
</comment>
<dbReference type="Proteomes" id="UP000076078">
    <property type="component" value="Unassembled WGS sequence"/>
</dbReference>
<evidence type="ECO:0000313" key="3">
    <source>
        <dbReference type="EMBL" id="KYR01013.1"/>
    </source>
</evidence>
<keyword evidence="4" id="KW-1185">Reference proteome</keyword>
<evidence type="ECO:0000256" key="2">
    <source>
        <dbReference type="ARBA" id="ARBA00023128"/>
    </source>
</evidence>
<dbReference type="PANTHER" id="PTHR28133">
    <property type="entry name" value="REQUIRED FOR RESPIRATORY GROWTH PROTEIN 7, MITOCHONDRIAL"/>
    <property type="match status" value="1"/>
</dbReference>
<dbReference type="InterPro" id="IPR011856">
    <property type="entry name" value="tRNA_endonuc-like_dom_sf"/>
</dbReference>
<dbReference type="InterPro" id="IPR018828">
    <property type="entry name" value="RRG7"/>
</dbReference>
<dbReference type="Gene3D" id="3.40.1350.10">
    <property type="match status" value="1"/>
</dbReference>
<organism evidence="3 4">
    <name type="scientific">Tieghemostelium lacteum</name>
    <name type="common">Slime mold</name>
    <name type="synonym">Dictyostelium lacteum</name>
    <dbReference type="NCBI Taxonomy" id="361077"/>
    <lineage>
        <taxon>Eukaryota</taxon>
        <taxon>Amoebozoa</taxon>
        <taxon>Evosea</taxon>
        <taxon>Eumycetozoa</taxon>
        <taxon>Dictyostelia</taxon>
        <taxon>Dictyosteliales</taxon>
        <taxon>Raperosteliaceae</taxon>
        <taxon>Tieghemostelium</taxon>
    </lineage>
</organism>
<dbReference type="GO" id="GO:0003676">
    <property type="term" value="F:nucleic acid binding"/>
    <property type="evidence" value="ECO:0007669"/>
    <property type="project" value="InterPro"/>
</dbReference>
<dbReference type="PANTHER" id="PTHR28133:SF1">
    <property type="entry name" value="REQUIRED FOR RESPIRATORY GROWTH PROTEIN 7, MITOCHONDRIAL"/>
    <property type="match status" value="1"/>
</dbReference>
<comment type="subcellular location">
    <subcellularLocation>
        <location evidence="1">Mitochondrion</location>
    </subcellularLocation>
</comment>
<proteinExistence type="predicted"/>
<gene>
    <name evidence="3" type="ORF">DLAC_02094</name>
</gene>
<evidence type="ECO:0008006" key="5">
    <source>
        <dbReference type="Google" id="ProtNLM"/>
    </source>
</evidence>
<reference evidence="3 4" key="1">
    <citation type="submission" date="2015-12" db="EMBL/GenBank/DDBJ databases">
        <title>Dictyostelia acquired genes for synthesis and detection of signals that induce cell-type specialization by lateral gene transfer from prokaryotes.</title>
        <authorList>
            <person name="Gloeckner G."/>
            <person name="Schaap P."/>
        </authorList>
    </citation>
    <scope>NUCLEOTIDE SEQUENCE [LARGE SCALE GENOMIC DNA]</scope>
    <source>
        <strain evidence="3 4">TK</strain>
    </source>
</reference>
<dbReference type="AlphaFoldDB" id="A0A152A421"/>
<evidence type="ECO:0000256" key="1">
    <source>
        <dbReference type="ARBA" id="ARBA00004173"/>
    </source>
</evidence>
<dbReference type="Pfam" id="PF10356">
    <property type="entry name" value="RRG7"/>
    <property type="match status" value="2"/>
</dbReference>
<sequence length="272" mass="30383">MFVKYQKNRLLPLINRYFTTLTNLNKPSIKIINKNNRNDSDIISNKKKDWRDKKWIVDTIDHLDNGNLNERDMISISDLSKDNDSISIQNSQSLFEDMKISTTSTVISTYQKGISYECLVIDKLSNLQGMNIVISGGSGDKGIDFKGSWTVDKQKLQVIGQCKNYQKKIGPSVLREFESSLSTYINSSSSSSSSSNSDLQTLGIISSASGFTSSIAVSMETFRYPIIISHLTSNGILSWTMNKAARLLLPNLIIARKSTSSGFILELLLQKL</sequence>
<dbReference type="OrthoDB" id="20734at2759"/>